<accession>A0ACD3ASA2</accession>
<evidence type="ECO:0000313" key="2">
    <source>
        <dbReference type="Proteomes" id="UP000308600"/>
    </source>
</evidence>
<keyword evidence="2" id="KW-1185">Reference proteome</keyword>
<protein>
    <submittedName>
        <fullName evidence="1">Uncharacterized protein</fullName>
    </submittedName>
</protein>
<dbReference type="EMBL" id="ML208348">
    <property type="protein sequence ID" value="TFK68601.1"/>
    <property type="molecule type" value="Genomic_DNA"/>
</dbReference>
<evidence type="ECO:0000313" key="1">
    <source>
        <dbReference type="EMBL" id="TFK68601.1"/>
    </source>
</evidence>
<sequence length="355" mass="40692">MDTGRKQYRTKSGQWEYGVMTSVEVIEAYVSKFLPSDECEHKIPRCLPNSRCMKRKKRGEKSKQAGMGFKKRPFMGDTKDLIEDRLRSGHGILATWQLTFTCAVVCGFRFVSPQGASLALREATVESRDRLSWSRYTGIHGSIVIVDGFEGSGGGCRLRDIDKEQSWTEPWNEYEDTEFGGVTRGLHTVQRPVSRWSSLTFIPARCFGDGKPYYAVEAIVGERDKRFIVRWSGWPPCFDCVVNTKFSYVDTLRYRDENGQYYSRPGATGWNDEWELTYDSDILLRVKGRTGASFTRRLSAEDDQWITASKDSEFLDGLNIPLANKREIAGEWGVRVRSGILVPFVFLDRRRRMRG</sequence>
<proteinExistence type="predicted"/>
<reference evidence="1 2" key="1">
    <citation type="journal article" date="2019" name="Nat. Ecol. Evol.">
        <title>Megaphylogeny resolves global patterns of mushroom evolution.</title>
        <authorList>
            <person name="Varga T."/>
            <person name="Krizsan K."/>
            <person name="Foldi C."/>
            <person name="Dima B."/>
            <person name="Sanchez-Garcia M."/>
            <person name="Sanchez-Ramirez S."/>
            <person name="Szollosi G.J."/>
            <person name="Szarkandi J.G."/>
            <person name="Papp V."/>
            <person name="Albert L."/>
            <person name="Andreopoulos W."/>
            <person name="Angelini C."/>
            <person name="Antonin V."/>
            <person name="Barry K.W."/>
            <person name="Bougher N.L."/>
            <person name="Buchanan P."/>
            <person name="Buyck B."/>
            <person name="Bense V."/>
            <person name="Catcheside P."/>
            <person name="Chovatia M."/>
            <person name="Cooper J."/>
            <person name="Damon W."/>
            <person name="Desjardin D."/>
            <person name="Finy P."/>
            <person name="Geml J."/>
            <person name="Haridas S."/>
            <person name="Hughes K."/>
            <person name="Justo A."/>
            <person name="Karasinski D."/>
            <person name="Kautmanova I."/>
            <person name="Kiss B."/>
            <person name="Kocsube S."/>
            <person name="Kotiranta H."/>
            <person name="LaButti K.M."/>
            <person name="Lechner B.E."/>
            <person name="Liimatainen K."/>
            <person name="Lipzen A."/>
            <person name="Lukacs Z."/>
            <person name="Mihaltcheva S."/>
            <person name="Morgado L.N."/>
            <person name="Niskanen T."/>
            <person name="Noordeloos M.E."/>
            <person name="Ohm R.A."/>
            <person name="Ortiz-Santana B."/>
            <person name="Ovrebo C."/>
            <person name="Racz N."/>
            <person name="Riley R."/>
            <person name="Savchenko A."/>
            <person name="Shiryaev A."/>
            <person name="Soop K."/>
            <person name="Spirin V."/>
            <person name="Szebenyi C."/>
            <person name="Tomsovsky M."/>
            <person name="Tulloss R.E."/>
            <person name="Uehling J."/>
            <person name="Grigoriev I.V."/>
            <person name="Vagvolgyi C."/>
            <person name="Papp T."/>
            <person name="Martin F.M."/>
            <person name="Miettinen O."/>
            <person name="Hibbett D.S."/>
            <person name="Nagy L.G."/>
        </authorList>
    </citation>
    <scope>NUCLEOTIDE SEQUENCE [LARGE SCALE GENOMIC DNA]</scope>
    <source>
        <strain evidence="1 2">NL-1719</strain>
    </source>
</reference>
<name>A0ACD3ASA2_9AGAR</name>
<organism evidence="1 2">
    <name type="scientific">Pluteus cervinus</name>
    <dbReference type="NCBI Taxonomy" id="181527"/>
    <lineage>
        <taxon>Eukaryota</taxon>
        <taxon>Fungi</taxon>
        <taxon>Dikarya</taxon>
        <taxon>Basidiomycota</taxon>
        <taxon>Agaricomycotina</taxon>
        <taxon>Agaricomycetes</taxon>
        <taxon>Agaricomycetidae</taxon>
        <taxon>Agaricales</taxon>
        <taxon>Pluteineae</taxon>
        <taxon>Pluteaceae</taxon>
        <taxon>Pluteus</taxon>
    </lineage>
</organism>
<gene>
    <name evidence="1" type="ORF">BDN72DRAFT_858312</name>
</gene>
<dbReference type="Proteomes" id="UP000308600">
    <property type="component" value="Unassembled WGS sequence"/>
</dbReference>